<evidence type="ECO:0000259" key="1">
    <source>
        <dbReference type="Pfam" id="PF00108"/>
    </source>
</evidence>
<dbReference type="Proteomes" id="UP000505377">
    <property type="component" value="Chromosome"/>
</dbReference>
<dbReference type="InterPro" id="IPR002155">
    <property type="entry name" value="Thiolase"/>
</dbReference>
<evidence type="ECO:0000259" key="2">
    <source>
        <dbReference type="Pfam" id="PF22691"/>
    </source>
</evidence>
<protein>
    <submittedName>
        <fullName evidence="3">Thiolase family protein</fullName>
    </submittedName>
</protein>
<dbReference type="CDD" id="cd00829">
    <property type="entry name" value="SCP-x_thiolase"/>
    <property type="match status" value="1"/>
</dbReference>
<dbReference type="RefSeq" id="WP_172166817.1">
    <property type="nucleotide sequence ID" value="NZ_CP053564.1"/>
</dbReference>
<dbReference type="GO" id="GO:0016747">
    <property type="term" value="F:acyltransferase activity, transferring groups other than amino-acyl groups"/>
    <property type="evidence" value="ECO:0007669"/>
    <property type="project" value="InterPro"/>
</dbReference>
<feature type="domain" description="Thiolase C-terminal" evidence="2">
    <location>
        <begin position="264"/>
        <end position="379"/>
    </location>
</feature>
<dbReference type="Pfam" id="PF00108">
    <property type="entry name" value="Thiolase_N"/>
    <property type="match status" value="1"/>
</dbReference>
<dbReference type="PANTHER" id="PTHR42870">
    <property type="entry name" value="ACETYL-COA C-ACETYLTRANSFERASE"/>
    <property type="match status" value="1"/>
</dbReference>
<sequence length="394" mass="40266">MRDVVVAGVGMTEFGRFVDRTFPSLVGEATGAAFRDAGAEAGDVEVVLYSNSGAGLVQGQESVRGQHAVRGSGLEGVPLINVENACASGSTAVNQAWLAVASGQVDVAVAVGAEKLNHTDRTRAFAAMLSALDQDRLEEIRAELGSAGSGSVFMDIYARYAQWYRDRTDATPEDFARIAVKNHAHGALNPKAQYGGALTVDEVLAARRISGDLTLLMCAPMSDGAAAAVLTTPERAQRWGAEPVRLLATVIGAGRAGVYGELVPRTAERAYAMAGLGPGDVDVVECHDAASPAELIVTEELGLCPPGGATGLLRDGATTLGGRIPINPSGGLGSKGHPVGATGLGQLVELADQLRGRCGARQVDGARIGLAENAGGYVGPDAAAATVTILGTAR</sequence>
<proteinExistence type="predicted"/>
<reference evidence="3 4" key="1">
    <citation type="submission" date="2020-05" db="EMBL/GenBank/DDBJ databases">
        <authorList>
            <person name="Mo P."/>
        </authorList>
    </citation>
    <scope>NUCLEOTIDE SEQUENCE [LARGE SCALE GENOMIC DNA]</scope>
    <source>
        <strain evidence="3 4">Gen01</strain>
    </source>
</reference>
<evidence type="ECO:0000313" key="3">
    <source>
        <dbReference type="EMBL" id="QJY49921.1"/>
    </source>
</evidence>
<gene>
    <name evidence="3" type="ORF">HOP40_32585</name>
</gene>
<organism evidence="3 4">
    <name type="scientific">Pseudonocardia broussonetiae</name>
    <dbReference type="NCBI Taxonomy" id="2736640"/>
    <lineage>
        <taxon>Bacteria</taxon>
        <taxon>Bacillati</taxon>
        <taxon>Actinomycetota</taxon>
        <taxon>Actinomycetes</taxon>
        <taxon>Pseudonocardiales</taxon>
        <taxon>Pseudonocardiaceae</taxon>
        <taxon>Pseudonocardia</taxon>
    </lineage>
</organism>
<evidence type="ECO:0000313" key="4">
    <source>
        <dbReference type="Proteomes" id="UP000505377"/>
    </source>
</evidence>
<dbReference type="KEGG" id="pbro:HOP40_32585"/>
<dbReference type="InterPro" id="IPR020616">
    <property type="entry name" value="Thiolase_N"/>
</dbReference>
<feature type="domain" description="Thiolase N-terminal" evidence="1">
    <location>
        <begin position="4"/>
        <end position="193"/>
    </location>
</feature>
<dbReference type="PIRSF" id="PIRSF000429">
    <property type="entry name" value="Ac-CoA_Ac_transf"/>
    <property type="match status" value="1"/>
</dbReference>
<name>A0A6M6JUY1_9PSEU</name>
<accession>A0A6M6JUY1</accession>
<keyword evidence="4" id="KW-1185">Reference proteome</keyword>
<dbReference type="InterPro" id="IPR055140">
    <property type="entry name" value="Thiolase_C_2"/>
</dbReference>
<dbReference type="Pfam" id="PF22691">
    <property type="entry name" value="Thiolase_C_1"/>
    <property type="match status" value="1"/>
</dbReference>
<dbReference type="Gene3D" id="3.40.47.10">
    <property type="match status" value="1"/>
</dbReference>
<dbReference type="SUPFAM" id="SSF53901">
    <property type="entry name" value="Thiolase-like"/>
    <property type="match status" value="1"/>
</dbReference>
<dbReference type="PANTHER" id="PTHR42870:SF1">
    <property type="entry name" value="NON-SPECIFIC LIPID-TRANSFER PROTEIN-LIKE 2"/>
    <property type="match status" value="1"/>
</dbReference>
<dbReference type="InterPro" id="IPR016039">
    <property type="entry name" value="Thiolase-like"/>
</dbReference>
<dbReference type="AlphaFoldDB" id="A0A6M6JUY1"/>
<dbReference type="EMBL" id="CP053564">
    <property type="protein sequence ID" value="QJY49921.1"/>
    <property type="molecule type" value="Genomic_DNA"/>
</dbReference>